<accession>A0A8S5LIT2</accession>
<evidence type="ECO:0000313" key="1">
    <source>
        <dbReference type="EMBL" id="DAD69707.1"/>
    </source>
</evidence>
<name>A0A8S5LIT2_9CAUD</name>
<proteinExistence type="predicted"/>
<organism evidence="1">
    <name type="scientific">Myoviridae sp. ctFCq8</name>
    <dbReference type="NCBI Taxonomy" id="2827605"/>
    <lineage>
        <taxon>Viruses</taxon>
        <taxon>Duplodnaviria</taxon>
        <taxon>Heunggongvirae</taxon>
        <taxon>Uroviricota</taxon>
        <taxon>Caudoviricetes</taxon>
    </lineage>
</organism>
<protein>
    <submittedName>
        <fullName evidence="1">Secretion system protein</fullName>
    </submittedName>
</protein>
<sequence>MNSPSNNPPMPRTISDIRREIAAAYIADPTIQHAYKLTAGKTFEEQFSKVSLESILFWAFASAVYTLESLFSKHRTEVAQLVSEAEPHTLRWYAQRAKAYLHGYSLPPYKDRYDLSAISPEEQERAAVVRYAVASEYRGVVHIKVAGAAEDKKPIALPSTTLTALTRYLEVIKDAGVQLRVSSASGDELRLTLSLYLTPSLLINGKPSDDLDKRIRHTIASNVADLPFDGVFRPADLVIALSKLSGVEASEVIYAAARPSSYDSFTPFTGYHRPSAGYFLLSDLTLNYKPYEPYTDR</sequence>
<dbReference type="EMBL" id="BK015854">
    <property type="protein sequence ID" value="DAD69707.1"/>
    <property type="molecule type" value="Genomic_DNA"/>
</dbReference>
<reference evidence="1" key="1">
    <citation type="journal article" date="2021" name="Proc. Natl. Acad. Sci. U.S.A.">
        <title>A Catalog of Tens of Thousands of Viruses from Human Metagenomes Reveals Hidden Associations with Chronic Diseases.</title>
        <authorList>
            <person name="Tisza M.J."/>
            <person name="Buck C.B."/>
        </authorList>
    </citation>
    <scope>NUCLEOTIDE SEQUENCE</scope>
    <source>
        <strain evidence="1">CtFCq8</strain>
    </source>
</reference>